<dbReference type="SUPFAM" id="SSF51197">
    <property type="entry name" value="Clavaminate synthase-like"/>
    <property type="match status" value="1"/>
</dbReference>
<dbReference type="Gene3D" id="3.60.130.10">
    <property type="entry name" value="Clavaminate synthase-like"/>
    <property type="match status" value="1"/>
</dbReference>
<gene>
    <name evidence="3" type="ORF">TWF694_008210</name>
</gene>
<feature type="domain" description="TauD/TfdA-like" evidence="2">
    <location>
        <begin position="70"/>
        <end position="322"/>
    </location>
</feature>
<dbReference type="InterPro" id="IPR003819">
    <property type="entry name" value="TauD/TfdA-like"/>
</dbReference>
<evidence type="ECO:0000256" key="1">
    <source>
        <dbReference type="ARBA" id="ARBA00023002"/>
    </source>
</evidence>
<dbReference type="AlphaFoldDB" id="A0AAV9XGS8"/>
<name>A0AAV9XGS8_9PEZI</name>
<evidence type="ECO:0000313" key="4">
    <source>
        <dbReference type="Proteomes" id="UP001365542"/>
    </source>
</evidence>
<sequence length="330" mass="37992">MILKLNSWHVRLQRTMLRRCSARALVMRHSANLANLARPASWEGRPEQISPPVAATMTSRLSVPQLTVPDLAQAKQRSHVENAARYLQQHGILKITLGFQDPGSQYLEQLVLSLHEHHGHQLPISHSASRGWFWDVRPSFGTSFQTPQHQARSETMDEFPWHTDCSYEDLPPRYFGLHVLQHDRLGGGTLSVINVQKLSELLSPETRTSLMQQDYSIRIPLEFIKEPEKRSIIGSLLTAQHSSQPYTIRFRRDLITPLTERASRALQEFDVSLRRAETRADSSSLHLTPKDLPAGSIILVDNRRWMHARNDIKDPERHLRRVRWDAIPFE</sequence>
<organism evidence="3 4">
    <name type="scientific">Orbilia ellipsospora</name>
    <dbReference type="NCBI Taxonomy" id="2528407"/>
    <lineage>
        <taxon>Eukaryota</taxon>
        <taxon>Fungi</taxon>
        <taxon>Dikarya</taxon>
        <taxon>Ascomycota</taxon>
        <taxon>Pezizomycotina</taxon>
        <taxon>Orbiliomycetes</taxon>
        <taxon>Orbiliales</taxon>
        <taxon>Orbiliaceae</taxon>
        <taxon>Orbilia</taxon>
    </lineage>
</organism>
<dbReference type="Pfam" id="PF02668">
    <property type="entry name" value="TauD"/>
    <property type="match status" value="1"/>
</dbReference>
<keyword evidence="1" id="KW-0560">Oxidoreductase</keyword>
<dbReference type="InterPro" id="IPR042098">
    <property type="entry name" value="TauD-like_sf"/>
</dbReference>
<keyword evidence="4" id="KW-1185">Reference proteome</keyword>
<dbReference type="GO" id="GO:0016491">
    <property type="term" value="F:oxidoreductase activity"/>
    <property type="evidence" value="ECO:0007669"/>
    <property type="project" value="UniProtKB-KW"/>
</dbReference>
<accession>A0AAV9XGS8</accession>
<evidence type="ECO:0000259" key="2">
    <source>
        <dbReference type="Pfam" id="PF02668"/>
    </source>
</evidence>
<dbReference type="Proteomes" id="UP001365542">
    <property type="component" value="Unassembled WGS sequence"/>
</dbReference>
<proteinExistence type="predicted"/>
<comment type="caution">
    <text evidence="3">The sequence shown here is derived from an EMBL/GenBank/DDBJ whole genome shotgun (WGS) entry which is preliminary data.</text>
</comment>
<reference evidence="3 4" key="1">
    <citation type="submission" date="2019-10" db="EMBL/GenBank/DDBJ databases">
        <authorList>
            <person name="Palmer J.M."/>
        </authorList>
    </citation>
    <scope>NUCLEOTIDE SEQUENCE [LARGE SCALE GENOMIC DNA]</scope>
    <source>
        <strain evidence="3 4">TWF694</strain>
    </source>
</reference>
<evidence type="ECO:0000313" key="3">
    <source>
        <dbReference type="EMBL" id="KAK6540822.1"/>
    </source>
</evidence>
<protein>
    <recommendedName>
        <fullName evidence="2">TauD/TfdA-like domain-containing protein</fullName>
    </recommendedName>
</protein>
<dbReference type="EMBL" id="JAVHJO010000004">
    <property type="protein sequence ID" value="KAK6540822.1"/>
    <property type="molecule type" value="Genomic_DNA"/>
</dbReference>